<dbReference type="PANTHER" id="PTHR18964:SF173">
    <property type="entry name" value="GLUCOKINASE"/>
    <property type="match status" value="1"/>
</dbReference>
<accession>A0ABP5JFI3</accession>
<dbReference type="Gene3D" id="3.30.420.40">
    <property type="match status" value="2"/>
</dbReference>
<protein>
    <submittedName>
        <fullName evidence="2">ROK family transcriptional regulator</fullName>
    </submittedName>
</protein>
<comment type="caution">
    <text evidence="2">The sequence shown here is derived from an EMBL/GenBank/DDBJ whole genome shotgun (WGS) entry which is preliminary data.</text>
</comment>
<dbReference type="InterPro" id="IPR036388">
    <property type="entry name" value="WH-like_DNA-bd_sf"/>
</dbReference>
<proteinExistence type="inferred from homology"/>
<dbReference type="Pfam" id="PF00480">
    <property type="entry name" value="ROK"/>
    <property type="match status" value="1"/>
</dbReference>
<organism evidence="2 3">
    <name type="scientific">Nocardioides furvisabuli</name>
    <dbReference type="NCBI Taxonomy" id="375542"/>
    <lineage>
        <taxon>Bacteria</taxon>
        <taxon>Bacillati</taxon>
        <taxon>Actinomycetota</taxon>
        <taxon>Actinomycetes</taxon>
        <taxon>Propionibacteriales</taxon>
        <taxon>Nocardioidaceae</taxon>
        <taxon>Nocardioides</taxon>
    </lineage>
</organism>
<dbReference type="EMBL" id="BAAAMQ010000017">
    <property type="protein sequence ID" value="GAA2116191.1"/>
    <property type="molecule type" value="Genomic_DNA"/>
</dbReference>
<dbReference type="Gene3D" id="1.10.10.10">
    <property type="entry name" value="Winged helix-like DNA-binding domain superfamily/Winged helix DNA-binding domain"/>
    <property type="match status" value="1"/>
</dbReference>
<evidence type="ECO:0000313" key="3">
    <source>
        <dbReference type="Proteomes" id="UP001501161"/>
    </source>
</evidence>
<dbReference type="InterPro" id="IPR036390">
    <property type="entry name" value="WH_DNA-bd_sf"/>
</dbReference>
<dbReference type="PANTHER" id="PTHR18964">
    <property type="entry name" value="ROK (REPRESSOR, ORF, KINASE) FAMILY"/>
    <property type="match status" value="1"/>
</dbReference>
<dbReference type="RefSeq" id="WP_231250864.1">
    <property type="nucleotide sequence ID" value="NZ_BAAAMQ010000017.1"/>
</dbReference>
<reference evidence="3" key="1">
    <citation type="journal article" date="2019" name="Int. J. Syst. Evol. Microbiol.">
        <title>The Global Catalogue of Microorganisms (GCM) 10K type strain sequencing project: providing services to taxonomists for standard genome sequencing and annotation.</title>
        <authorList>
            <consortium name="The Broad Institute Genomics Platform"/>
            <consortium name="The Broad Institute Genome Sequencing Center for Infectious Disease"/>
            <person name="Wu L."/>
            <person name="Ma J."/>
        </authorList>
    </citation>
    <scope>NUCLEOTIDE SEQUENCE [LARGE SCALE GENOMIC DNA]</scope>
    <source>
        <strain evidence="3">JCM 13813</strain>
    </source>
</reference>
<dbReference type="SUPFAM" id="SSF46785">
    <property type="entry name" value="Winged helix' DNA-binding domain"/>
    <property type="match status" value="1"/>
</dbReference>
<gene>
    <name evidence="2" type="ORF">GCM10009726_35510</name>
</gene>
<dbReference type="Pfam" id="PF13412">
    <property type="entry name" value="HTH_24"/>
    <property type="match status" value="1"/>
</dbReference>
<dbReference type="InterPro" id="IPR000600">
    <property type="entry name" value="ROK"/>
</dbReference>
<comment type="similarity">
    <text evidence="1">Belongs to the ROK (NagC/XylR) family.</text>
</comment>
<name>A0ABP5JFI3_9ACTN</name>
<dbReference type="InterPro" id="IPR043129">
    <property type="entry name" value="ATPase_NBD"/>
</dbReference>
<evidence type="ECO:0000313" key="2">
    <source>
        <dbReference type="EMBL" id="GAA2116191.1"/>
    </source>
</evidence>
<dbReference type="Proteomes" id="UP001501161">
    <property type="component" value="Unassembled WGS sequence"/>
</dbReference>
<dbReference type="SUPFAM" id="SSF53067">
    <property type="entry name" value="Actin-like ATPase domain"/>
    <property type="match status" value="1"/>
</dbReference>
<evidence type="ECO:0000256" key="1">
    <source>
        <dbReference type="ARBA" id="ARBA00006479"/>
    </source>
</evidence>
<keyword evidence="3" id="KW-1185">Reference proteome</keyword>
<sequence length="375" mass="38353">MRTGLEGELLRILRDAGPQTKNQLADVLGVPRTTLNASLRSLTAAGHIEDGPVAASSGGRRSVTVRIAGARRSLVVSLSRSTAQVAVLHGHLTIAAGVSIDLHDREPDAAWLAETVRRAGQRVLGDEQPAAVGVAVADTEPGIETAVVEGLASTHHGRPLVTVPAVRAMALGERRASGPDGADDFVAVRLGESVTTATVTGGHLGLGAGGRSGEVGHLRVEEFGPACACGLTGCLDSFVSSGALVAQASELVRRGRSPELADILASAGTLDLRDLVDAGRAGDPVVAQVARDLGQRLGRVVAGMVAHSNPRRVVIGGPVAALGMGFLGDLRATVYRLAPPALAEGLEVTLSDQGGRAELIGAAAAAMTRWIEQDF</sequence>